<dbReference type="InterPro" id="IPR037914">
    <property type="entry name" value="SpoVT-AbrB_sf"/>
</dbReference>
<evidence type="ECO:0000313" key="10">
    <source>
        <dbReference type="Proteomes" id="UP001163739"/>
    </source>
</evidence>
<feature type="domain" description="SpoVT-AbrB" evidence="8">
    <location>
        <begin position="5"/>
        <end position="52"/>
    </location>
</feature>
<evidence type="ECO:0000256" key="7">
    <source>
        <dbReference type="HAMAP-Rule" id="MF_01008"/>
    </source>
</evidence>
<name>A0ABY6N0F3_9ALTE</name>
<reference evidence="9" key="1">
    <citation type="submission" date="2022-06" db="EMBL/GenBank/DDBJ databases">
        <title>Alkalimarinus sp. nov., isolated from gut of a Alitta virens.</title>
        <authorList>
            <person name="Yang A.I."/>
            <person name="Shin N.-R."/>
        </authorList>
    </citation>
    <scope>NUCLEOTIDE SEQUENCE</scope>
    <source>
        <strain evidence="9">A2M4</strain>
    </source>
</reference>
<dbReference type="InterPro" id="IPR007159">
    <property type="entry name" value="SpoVT-AbrB_dom"/>
</dbReference>
<comment type="similarity">
    <text evidence="7">Belongs to the MraZ family.</text>
</comment>
<dbReference type="CDD" id="cd16320">
    <property type="entry name" value="MraZ_N"/>
    <property type="match status" value="1"/>
</dbReference>
<dbReference type="InterPro" id="IPR020603">
    <property type="entry name" value="MraZ_dom"/>
</dbReference>
<dbReference type="PROSITE" id="PS51740">
    <property type="entry name" value="SPOVT_ABRB"/>
    <property type="match status" value="2"/>
</dbReference>
<evidence type="ECO:0000256" key="6">
    <source>
        <dbReference type="ARBA" id="ARBA00023163"/>
    </source>
</evidence>
<dbReference type="EMBL" id="CP100390">
    <property type="protein sequence ID" value="UZE95568.1"/>
    <property type="molecule type" value="Genomic_DNA"/>
</dbReference>
<feature type="domain" description="SpoVT-AbrB" evidence="8">
    <location>
        <begin position="81"/>
        <end position="124"/>
    </location>
</feature>
<dbReference type="InterPro" id="IPR035642">
    <property type="entry name" value="MraZ_N"/>
</dbReference>
<dbReference type="PANTHER" id="PTHR34701:SF1">
    <property type="entry name" value="TRANSCRIPTIONAL REGULATOR MRAZ"/>
    <property type="match status" value="1"/>
</dbReference>
<evidence type="ECO:0000256" key="5">
    <source>
        <dbReference type="ARBA" id="ARBA00023125"/>
    </source>
</evidence>
<comment type="subcellular location">
    <subcellularLocation>
        <location evidence="7">Cytoplasm</location>
        <location evidence="7">Nucleoid</location>
    </subcellularLocation>
</comment>
<keyword evidence="3" id="KW-0677">Repeat</keyword>
<keyword evidence="4 7" id="KW-0805">Transcription regulation</keyword>
<keyword evidence="5 7" id="KW-0238">DNA-binding</keyword>
<evidence type="ECO:0000256" key="4">
    <source>
        <dbReference type="ARBA" id="ARBA00023015"/>
    </source>
</evidence>
<organism evidence="9 10">
    <name type="scientific">Alkalimarinus alittae</name>
    <dbReference type="NCBI Taxonomy" id="2961619"/>
    <lineage>
        <taxon>Bacteria</taxon>
        <taxon>Pseudomonadati</taxon>
        <taxon>Pseudomonadota</taxon>
        <taxon>Gammaproteobacteria</taxon>
        <taxon>Alteromonadales</taxon>
        <taxon>Alteromonadaceae</taxon>
        <taxon>Alkalimarinus</taxon>
    </lineage>
</organism>
<dbReference type="Gene3D" id="3.40.1550.20">
    <property type="entry name" value="Transcriptional regulator MraZ domain"/>
    <property type="match status" value="1"/>
</dbReference>
<gene>
    <name evidence="7 9" type="primary">mraZ</name>
    <name evidence="9" type="ORF">NKI27_16085</name>
</gene>
<protein>
    <recommendedName>
        <fullName evidence="1 7">Transcriptional regulator MraZ</fullName>
    </recommendedName>
</protein>
<keyword evidence="2 7" id="KW-0963">Cytoplasm</keyword>
<comment type="subunit">
    <text evidence="7">Forms oligomers.</text>
</comment>
<keyword evidence="10" id="KW-1185">Reference proteome</keyword>
<accession>A0ABY6N0F3</accession>
<evidence type="ECO:0000256" key="3">
    <source>
        <dbReference type="ARBA" id="ARBA00022737"/>
    </source>
</evidence>
<dbReference type="InterPro" id="IPR003444">
    <property type="entry name" value="MraZ"/>
</dbReference>
<dbReference type="NCBIfam" id="TIGR00242">
    <property type="entry name" value="division/cell wall cluster transcriptional repressor MraZ"/>
    <property type="match status" value="1"/>
</dbReference>
<keyword evidence="6 7" id="KW-0804">Transcription</keyword>
<evidence type="ECO:0000256" key="1">
    <source>
        <dbReference type="ARBA" id="ARBA00013860"/>
    </source>
</evidence>
<evidence type="ECO:0000259" key="8">
    <source>
        <dbReference type="PROSITE" id="PS51740"/>
    </source>
</evidence>
<sequence length="146" mass="16588">MFQGSQSINLDVKGRVAVPSRYREMLADACDGRLVVTASPYERCLFVYPEPQWKEVKKTLEDLPNSNPKVRRMQRLVLGNASELEMDGNGRLLLPPTLRAFANLDKKVMLVGLGDKAELWSEQSWNDMLDEPDDGFMPEEMNNLSL</sequence>
<evidence type="ECO:0000256" key="2">
    <source>
        <dbReference type="ARBA" id="ARBA00022490"/>
    </source>
</evidence>
<proteinExistence type="inferred from homology"/>
<dbReference type="CDD" id="cd16321">
    <property type="entry name" value="MraZ_C"/>
    <property type="match status" value="1"/>
</dbReference>
<dbReference type="RefSeq" id="WP_265047057.1">
    <property type="nucleotide sequence ID" value="NZ_CP100390.1"/>
</dbReference>
<dbReference type="SUPFAM" id="SSF89447">
    <property type="entry name" value="AbrB/MazE/MraZ-like"/>
    <property type="match status" value="1"/>
</dbReference>
<dbReference type="PANTHER" id="PTHR34701">
    <property type="entry name" value="TRANSCRIPTIONAL REGULATOR MRAZ"/>
    <property type="match status" value="1"/>
</dbReference>
<dbReference type="Proteomes" id="UP001163739">
    <property type="component" value="Chromosome"/>
</dbReference>
<dbReference type="InterPro" id="IPR035644">
    <property type="entry name" value="MraZ_C"/>
</dbReference>
<dbReference type="HAMAP" id="MF_01008">
    <property type="entry name" value="MraZ"/>
    <property type="match status" value="1"/>
</dbReference>
<evidence type="ECO:0000313" key="9">
    <source>
        <dbReference type="EMBL" id="UZE95568.1"/>
    </source>
</evidence>
<dbReference type="Pfam" id="PF02381">
    <property type="entry name" value="MraZ"/>
    <property type="match status" value="2"/>
</dbReference>
<dbReference type="InterPro" id="IPR038619">
    <property type="entry name" value="MraZ_sf"/>
</dbReference>